<dbReference type="RefSeq" id="WP_379867956.1">
    <property type="nucleotide sequence ID" value="NZ_JBHTBH010000001.1"/>
</dbReference>
<dbReference type="CDD" id="cd02440">
    <property type="entry name" value="AdoMet_MTases"/>
    <property type="match status" value="1"/>
</dbReference>
<evidence type="ECO:0000313" key="2">
    <source>
        <dbReference type="EMBL" id="MFC7326172.1"/>
    </source>
</evidence>
<keyword evidence="2" id="KW-0489">Methyltransferase</keyword>
<dbReference type="Proteomes" id="UP001596540">
    <property type="component" value="Unassembled WGS sequence"/>
</dbReference>
<name>A0ABW2K887_9ACTN</name>
<evidence type="ECO:0000259" key="1">
    <source>
        <dbReference type="Pfam" id="PF08242"/>
    </source>
</evidence>
<sequence length="253" mass="27367">MTDTPPPSRYVWLDFNAPLSDARARRLVERLVHPAPATVLDFGCGWGELLLRLLEAAPGAVGTGVDTDGSLLARGHAAAVARGMADRVSFVEGPAATWREPADLVVCVGASHAFGDTADALRALRRAVRPGGRALFGDGFWERPPTPGELSRMWPKASADDYPDLAGLVDLAVAAGFRPLWVEAASPDEWHDFESGFLADREHWLLEHGDRPEAEQVRASVERHRARWLRGYRGVWGFGYLTLGVPSAPSAAG</sequence>
<reference evidence="3" key="1">
    <citation type="journal article" date="2019" name="Int. J. Syst. Evol. Microbiol.">
        <title>The Global Catalogue of Microorganisms (GCM) 10K type strain sequencing project: providing services to taxonomists for standard genome sequencing and annotation.</title>
        <authorList>
            <consortium name="The Broad Institute Genomics Platform"/>
            <consortium name="The Broad Institute Genome Sequencing Center for Infectious Disease"/>
            <person name="Wu L."/>
            <person name="Ma J."/>
        </authorList>
    </citation>
    <scope>NUCLEOTIDE SEQUENCE [LARGE SCALE GENOMIC DNA]</scope>
    <source>
        <strain evidence="3">CGMCC 4.7382</strain>
    </source>
</reference>
<dbReference type="InterPro" id="IPR013217">
    <property type="entry name" value="Methyltransf_12"/>
</dbReference>
<feature type="domain" description="Methyltransferase type 12" evidence="1">
    <location>
        <begin position="40"/>
        <end position="133"/>
    </location>
</feature>
<dbReference type="Gene3D" id="3.40.50.150">
    <property type="entry name" value="Vaccinia Virus protein VP39"/>
    <property type="match status" value="1"/>
</dbReference>
<keyword evidence="2" id="KW-0808">Transferase</keyword>
<organism evidence="2 3">
    <name type="scientific">Marinactinospora rubrisoli</name>
    <dbReference type="NCBI Taxonomy" id="2715399"/>
    <lineage>
        <taxon>Bacteria</taxon>
        <taxon>Bacillati</taxon>
        <taxon>Actinomycetota</taxon>
        <taxon>Actinomycetes</taxon>
        <taxon>Streptosporangiales</taxon>
        <taxon>Nocardiopsidaceae</taxon>
        <taxon>Marinactinospora</taxon>
    </lineage>
</organism>
<comment type="caution">
    <text evidence="2">The sequence shown here is derived from an EMBL/GenBank/DDBJ whole genome shotgun (WGS) entry which is preliminary data.</text>
</comment>
<gene>
    <name evidence="2" type="ORF">ACFQRF_00335</name>
</gene>
<accession>A0ABW2K887</accession>
<keyword evidence="3" id="KW-1185">Reference proteome</keyword>
<dbReference type="InterPro" id="IPR029063">
    <property type="entry name" value="SAM-dependent_MTases_sf"/>
</dbReference>
<dbReference type="GO" id="GO:0008168">
    <property type="term" value="F:methyltransferase activity"/>
    <property type="evidence" value="ECO:0007669"/>
    <property type="project" value="UniProtKB-KW"/>
</dbReference>
<dbReference type="SUPFAM" id="SSF53335">
    <property type="entry name" value="S-adenosyl-L-methionine-dependent methyltransferases"/>
    <property type="match status" value="1"/>
</dbReference>
<dbReference type="EC" id="2.1.1.-" evidence="2"/>
<dbReference type="Pfam" id="PF08242">
    <property type="entry name" value="Methyltransf_12"/>
    <property type="match status" value="1"/>
</dbReference>
<evidence type="ECO:0000313" key="3">
    <source>
        <dbReference type="Proteomes" id="UP001596540"/>
    </source>
</evidence>
<protein>
    <submittedName>
        <fullName evidence="2">SAM-dependent methyltransferase</fullName>
        <ecNumber evidence="2">2.1.1.-</ecNumber>
    </submittedName>
</protein>
<dbReference type="GO" id="GO:0032259">
    <property type="term" value="P:methylation"/>
    <property type="evidence" value="ECO:0007669"/>
    <property type="project" value="UniProtKB-KW"/>
</dbReference>
<dbReference type="EMBL" id="JBHTBH010000001">
    <property type="protein sequence ID" value="MFC7326172.1"/>
    <property type="molecule type" value="Genomic_DNA"/>
</dbReference>
<proteinExistence type="predicted"/>